<dbReference type="GO" id="GO:0016616">
    <property type="term" value="F:oxidoreductase activity, acting on the CH-OH group of donors, NAD or NADP as acceptor"/>
    <property type="evidence" value="ECO:0007669"/>
    <property type="project" value="TreeGrafter"/>
</dbReference>
<dbReference type="CDD" id="cd05233">
    <property type="entry name" value="SDR_c"/>
    <property type="match status" value="1"/>
</dbReference>
<dbReference type="RefSeq" id="WP_106348504.1">
    <property type="nucleotide sequence ID" value="NZ_PVUE01000005.1"/>
</dbReference>
<keyword evidence="2" id="KW-0560">Oxidoreductase</keyword>
<comment type="similarity">
    <text evidence="1">Belongs to the short-chain dehydrogenases/reductases (SDR) family.</text>
</comment>
<accession>A0A2T1A1H2</accession>
<comment type="caution">
    <text evidence="3">The sequence shown here is derived from an EMBL/GenBank/DDBJ whole genome shotgun (WGS) entry which is preliminary data.</text>
</comment>
<dbReference type="FunFam" id="3.40.50.720:FF:000084">
    <property type="entry name" value="Short-chain dehydrogenase reductase"/>
    <property type="match status" value="1"/>
</dbReference>
<dbReference type="PANTHER" id="PTHR42760">
    <property type="entry name" value="SHORT-CHAIN DEHYDROGENASES/REDUCTASES FAMILY MEMBER"/>
    <property type="match status" value="1"/>
</dbReference>
<reference evidence="3 4" key="1">
    <citation type="submission" date="2018-03" db="EMBL/GenBank/DDBJ databases">
        <title>Genomic Encyclopedia of Archaeal and Bacterial Type Strains, Phase II (KMG-II): from individual species to whole genera.</title>
        <authorList>
            <person name="Goeker M."/>
        </authorList>
    </citation>
    <scope>NUCLEOTIDE SEQUENCE [LARGE SCALE GENOMIC DNA]</scope>
    <source>
        <strain evidence="3 4">DSM 100065</strain>
    </source>
</reference>
<name>A0A2T1A1H2_9ACTN</name>
<dbReference type="SUPFAM" id="SSF51735">
    <property type="entry name" value="NAD(P)-binding Rossmann-fold domains"/>
    <property type="match status" value="1"/>
</dbReference>
<evidence type="ECO:0000313" key="3">
    <source>
        <dbReference type="EMBL" id="PRZ42460.1"/>
    </source>
</evidence>
<evidence type="ECO:0000313" key="4">
    <source>
        <dbReference type="Proteomes" id="UP000237752"/>
    </source>
</evidence>
<evidence type="ECO:0000256" key="2">
    <source>
        <dbReference type="ARBA" id="ARBA00023002"/>
    </source>
</evidence>
<protein>
    <submittedName>
        <fullName evidence="3">NAD(P)-dependent dehydrogenase (Short-subunit alcohol dehydrogenase family)</fullName>
    </submittedName>
</protein>
<dbReference type="PRINTS" id="PR00081">
    <property type="entry name" value="GDHRDH"/>
</dbReference>
<dbReference type="InterPro" id="IPR002347">
    <property type="entry name" value="SDR_fam"/>
</dbReference>
<evidence type="ECO:0000256" key="1">
    <source>
        <dbReference type="ARBA" id="ARBA00006484"/>
    </source>
</evidence>
<dbReference type="Gene3D" id="3.40.50.720">
    <property type="entry name" value="NAD(P)-binding Rossmann-like Domain"/>
    <property type="match status" value="1"/>
</dbReference>
<dbReference type="Proteomes" id="UP000237752">
    <property type="component" value="Unassembled WGS sequence"/>
</dbReference>
<dbReference type="AlphaFoldDB" id="A0A2T1A1H2"/>
<dbReference type="OrthoDB" id="7064009at2"/>
<dbReference type="Pfam" id="PF13561">
    <property type="entry name" value="adh_short_C2"/>
    <property type="match status" value="1"/>
</dbReference>
<dbReference type="InterPro" id="IPR036291">
    <property type="entry name" value="NAD(P)-bd_dom_sf"/>
</dbReference>
<proteinExistence type="inferred from homology"/>
<sequence>MSGLLENKSVLVTGAGSGIGRASAQAVAREGGAVTVADIKLAGAQETVDMITQAGGRAVAVEVDVTDEVQVDAMVTAAEDAFGPLDCAFNNAGIARGRDHVPGTLTAQTSFQAWQDVLGVNLNGVFLCLRRELQSMEKRGAGAILNTASVAGLIGLAGASPYTASKHAVVGLTKASALEYAKTGIRVNALCPGYVTTPMTNGTKQGDDKRMERVPMGRYGTVDEVAELVVWLLSDRASFCTGSSFTVGGGIEAG</sequence>
<dbReference type="PRINTS" id="PR00080">
    <property type="entry name" value="SDRFAMILY"/>
</dbReference>
<organism evidence="3 4">
    <name type="scientific">Antricoccus suffuscus</name>
    <dbReference type="NCBI Taxonomy" id="1629062"/>
    <lineage>
        <taxon>Bacteria</taxon>
        <taxon>Bacillati</taxon>
        <taxon>Actinomycetota</taxon>
        <taxon>Actinomycetes</taxon>
        <taxon>Geodermatophilales</taxon>
        <taxon>Antricoccaceae</taxon>
        <taxon>Antricoccus</taxon>
    </lineage>
</organism>
<gene>
    <name evidence="3" type="ORF">CLV47_10582</name>
</gene>
<dbReference type="EMBL" id="PVUE01000005">
    <property type="protein sequence ID" value="PRZ42460.1"/>
    <property type="molecule type" value="Genomic_DNA"/>
</dbReference>
<keyword evidence="4" id="KW-1185">Reference proteome</keyword>